<dbReference type="InterPro" id="IPR018713">
    <property type="entry name" value="MPAB/Lcp_cat_dom"/>
</dbReference>
<dbReference type="EMBL" id="CP116942">
    <property type="protein sequence ID" value="WCO65314.1"/>
    <property type="molecule type" value="Genomic_DNA"/>
</dbReference>
<feature type="domain" description="ER-bound oxygenase mpaB/mpaB'/Rubber oxygenase catalytic" evidence="1">
    <location>
        <begin position="78"/>
        <end position="301"/>
    </location>
</feature>
<dbReference type="GO" id="GO:0016491">
    <property type="term" value="F:oxidoreductase activity"/>
    <property type="evidence" value="ECO:0007669"/>
    <property type="project" value="InterPro"/>
</dbReference>
<evidence type="ECO:0000259" key="1">
    <source>
        <dbReference type="Pfam" id="PF09995"/>
    </source>
</evidence>
<gene>
    <name evidence="2" type="ORF">PO878_12490</name>
</gene>
<accession>A0AAE9Y3H0</accession>
<protein>
    <submittedName>
        <fullName evidence="2">Oxygenase MpaB family protein</fullName>
    </submittedName>
</protein>
<dbReference type="PANTHER" id="PTHR36151:SF3">
    <property type="entry name" value="ER-BOUND OXYGENASE MPAB_MPAB'_RUBBER OXYGENASE CATALYTIC DOMAIN-CONTAINING PROTEIN"/>
    <property type="match status" value="1"/>
</dbReference>
<keyword evidence="3" id="KW-1185">Reference proteome</keyword>
<name>A0AAE9Y3H0_9ACTN</name>
<dbReference type="Pfam" id="PF09995">
    <property type="entry name" value="MPAB_Lcp_cat"/>
    <property type="match status" value="1"/>
</dbReference>
<dbReference type="RefSeq" id="WP_272734839.1">
    <property type="nucleotide sequence ID" value="NZ_CP116942.1"/>
</dbReference>
<dbReference type="Proteomes" id="UP001216390">
    <property type="component" value="Chromosome"/>
</dbReference>
<organism evidence="2 3">
    <name type="scientific">Iamia majanohamensis</name>
    <dbReference type="NCBI Taxonomy" id="467976"/>
    <lineage>
        <taxon>Bacteria</taxon>
        <taxon>Bacillati</taxon>
        <taxon>Actinomycetota</taxon>
        <taxon>Acidimicrobiia</taxon>
        <taxon>Acidimicrobiales</taxon>
        <taxon>Iamiaceae</taxon>
        <taxon>Iamia</taxon>
    </lineage>
</organism>
<dbReference type="PANTHER" id="PTHR36151">
    <property type="entry name" value="BLR2777 PROTEIN"/>
    <property type="match status" value="1"/>
</dbReference>
<dbReference type="AlphaFoldDB" id="A0AAE9Y3H0"/>
<dbReference type="KEGG" id="ima:PO878_12490"/>
<proteinExistence type="predicted"/>
<evidence type="ECO:0000313" key="3">
    <source>
        <dbReference type="Proteomes" id="UP001216390"/>
    </source>
</evidence>
<sequence length="325" mass="34498">MDLTLPDPGGLARRLVPALPGAGVVAGLGAHLPDPLAPVRATVGGTLRDLFTADRMPGERYDAPLGDPGWFGPDSVTWTVHADPAMLVGGLTAVMLQTLHPLAMAGVAEHSDFRERPLERLGRTSSFVIATTYGATPVAERMARAVRAIHGSVVGTAPDGRPYAAGDPDLLRWVHVAEFHSFVRAHQLYAVHPVGDEALDRYWDEVAVIAEALGATEVPRSRAEVDAYLRAVRPELVAGPQAREALRFLVRPIPGPLPLQAAYLGVVRAALGALPGWARRMLRVPRLPGLDLAVVRPATRTALAGLRLLAGDPPTLAEARARVAA</sequence>
<reference evidence="2" key="1">
    <citation type="submission" date="2023-01" db="EMBL/GenBank/DDBJ databases">
        <title>The diversity of Class Acidimicrobiia in South China Sea sediment environments and the proposal of Iamia marina sp. nov., a novel species of the genus Iamia.</title>
        <authorList>
            <person name="He Y."/>
            <person name="Tian X."/>
        </authorList>
    </citation>
    <scope>NUCLEOTIDE SEQUENCE</scope>
    <source>
        <strain evidence="2">DSM 19957</strain>
    </source>
</reference>
<evidence type="ECO:0000313" key="2">
    <source>
        <dbReference type="EMBL" id="WCO65314.1"/>
    </source>
</evidence>